<feature type="compositionally biased region" description="Polar residues" evidence="1">
    <location>
        <begin position="1"/>
        <end position="18"/>
    </location>
</feature>
<organism evidence="3 4">
    <name type="scientific">Aromia moschata</name>
    <dbReference type="NCBI Taxonomy" id="1265417"/>
    <lineage>
        <taxon>Eukaryota</taxon>
        <taxon>Metazoa</taxon>
        <taxon>Ecdysozoa</taxon>
        <taxon>Arthropoda</taxon>
        <taxon>Hexapoda</taxon>
        <taxon>Insecta</taxon>
        <taxon>Pterygota</taxon>
        <taxon>Neoptera</taxon>
        <taxon>Endopterygota</taxon>
        <taxon>Coleoptera</taxon>
        <taxon>Polyphaga</taxon>
        <taxon>Cucujiformia</taxon>
        <taxon>Chrysomeloidea</taxon>
        <taxon>Cerambycidae</taxon>
        <taxon>Cerambycinae</taxon>
        <taxon>Callichromatini</taxon>
        <taxon>Aromia</taxon>
    </lineage>
</organism>
<feature type="region of interest" description="Disordered" evidence="1">
    <location>
        <begin position="1"/>
        <end position="25"/>
    </location>
</feature>
<dbReference type="AlphaFoldDB" id="A0AAV8XYA2"/>
<accession>A0AAV8XYA2</accession>
<evidence type="ECO:0000313" key="4">
    <source>
        <dbReference type="Proteomes" id="UP001162162"/>
    </source>
</evidence>
<dbReference type="InterPro" id="IPR031578">
    <property type="entry name" value="TipE"/>
</dbReference>
<dbReference type="PANTHER" id="PTHR12335">
    <property type="entry name" value="TIPE PROTEIN TEMPERATURE-INDUCED PARALYTIC E"/>
    <property type="match status" value="1"/>
</dbReference>
<proteinExistence type="predicted"/>
<keyword evidence="4" id="KW-1185">Reference proteome</keyword>
<dbReference type="EMBL" id="JAPWTK010000290">
    <property type="protein sequence ID" value="KAJ8943418.1"/>
    <property type="molecule type" value="Genomic_DNA"/>
</dbReference>
<evidence type="ECO:0000313" key="3">
    <source>
        <dbReference type="EMBL" id="KAJ8943418.1"/>
    </source>
</evidence>
<evidence type="ECO:0008006" key="5">
    <source>
        <dbReference type="Google" id="ProtNLM"/>
    </source>
</evidence>
<dbReference type="GO" id="GO:0017080">
    <property type="term" value="F:sodium channel regulator activity"/>
    <property type="evidence" value="ECO:0007669"/>
    <property type="project" value="TreeGrafter"/>
</dbReference>
<dbReference type="GO" id="GO:0002028">
    <property type="term" value="P:regulation of sodium ion transport"/>
    <property type="evidence" value="ECO:0007669"/>
    <property type="project" value="TreeGrafter"/>
</dbReference>
<keyword evidence="2" id="KW-0472">Membrane</keyword>
<comment type="caution">
    <text evidence="3">The sequence shown here is derived from an EMBL/GenBank/DDBJ whole genome shotgun (WGS) entry which is preliminary data.</text>
</comment>
<dbReference type="PANTHER" id="PTHR12335:SF3">
    <property type="entry name" value="IP11896P"/>
    <property type="match status" value="1"/>
</dbReference>
<protein>
    <recommendedName>
        <fullName evidence="5">Transmembrane protein</fullName>
    </recommendedName>
</protein>
<reference evidence="3" key="1">
    <citation type="journal article" date="2023" name="Insect Mol. Biol.">
        <title>Genome sequencing provides insights into the evolution of gene families encoding plant cell wall-degrading enzymes in longhorned beetles.</title>
        <authorList>
            <person name="Shin N.R."/>
            <person name="Okamura Y."/>
            <person name="Kirsch R."/>
            <person name="Pauchet Y."/>
        </authorList>
    </citation>
    <scope>NUCLEOTIDE SEQUENCE</scope>
    <source>
        <strain evidence="3">AMC_N1</strain>
    </source>
</reference>
<keyword evidence="2" id="KW-1133">Transmembrane helix</keyword>
<name>A0AAV8XYA2_9CUCU</name>
<dbReference type="Proteomes" id="UP001162162">
    <property type="component" value="Unassembled WGS sequence"/>
</dbReference>
<feature type="transmembrane region" description="Helical" evidence="2">
    <location>
        <begin position="56"/>
        <end position="81"/>
    </location>
</feature>
<gene>
    <name evidence="3" type="ORF">NQ318_020669</name>
</gene>
<evidence type="ECO:0000256" key="1">
    <source>
        <dbReference type="SAM" id="MobiDB-lite"/>
    </source>
</evidence>
<dbReference type="GO" id="GO:0005886">
    <property type="term" value="C:plasma membrane"/>
    <property type="evidence" value="ECO:0007669"/>
    <property type="project" value="TreeGrafter"/>
</dbReference>
<keyword evidence="2" id="KW-0812">Transmembrane</keyword>
<sequence>MVASTPSKESAWNSSTPMEETVGTKLPNQDTRVIITRTIPFMVVARYDLKRTWRDLVIAISIPSVLFVVSFITLCAIMQSVRVDDDTKMRCKYCFGTYNSDMTEMINSKYEMSSPESDGPFNRRSTQEILS</sequence>
<feature type="region of interest" description="Disordered" evidence="1">
    <location>
        <begin position="111"/>
        <end position="131"/>
    </location>
</feature>
<evidence type="ECO:0000256" key="2">
    <source>
        <dbReference type="SAM" id="Phobius"/>
    </source>
</evidence>